<dbReference type="SUPFAM" id="SSF57567">
    <property type="entry name" value="Serine protease inhibitors"/>
    <property type="match status" value="1"/>
</dbReference>
<dbReference type="Pfam" id="PF01826">
    <property type="entry name" value="TIL"/>
    <property type="match status" value="1"/>
</dbReference>
<dbReference type="VEuPathDB" id="VectorBase:AARA21_002220"/>
<dbReference type="Gene3D" id="2.10.25.10">
    <property type="entry name" value="Laminin"/>
    <property type="match status" value="1"/>
</dbReference>
<evidence type="ECO:0000256" key="2">
    <source>
        <dbReference type="ARBA" id="ARBA00023157"/>
    </source>
</evidence>
<dbReference type="InterPro" id="IPR051368">
    <property type="entry name" value="SerProtInhib-TIL_Domain"/>
</dbReference>
<sequence>MKFFVLLGAALLLAAGAALADNSNETSSVESQEVSCPAEPCKGQYEEWRCCGKCQEVCFQKQLKCTTKCTKGCYCLEGFVRQYADGKCIPKKLCHHYWSRAFSSGGKR</sequence>
<organism evidence="3 4">
    <name type="scientific">Anopheles arabiensis</name>
    <name type="common">Mosquito</name>
    <dbReference type="NCBI Taxonomy" id="7173"/>
    <lineage>
        <taxon>Eukaryota</taxon>
        <taxon>Metazoa</taxon>
        <taxon>Ecdysozoa</taxon>
        <taxon>Arthropoda</taxon>
        <taxon>Hexapoda</taxon>
        <taxon>Insecta</taxon>
        <taxon>Pterygota</taxon>
        <taxon>Neoptera</taxon>
        <taxon>Endopterygota</taxon>
        <taxon>Diptera</taxon>
        <taxon>Nematocera</taxon>
        <taxon>Culicoidea</taxon>
        <taxon>Culicidae</taxon>
        <taxon>Anophelinae</taxon>
        <taxon>Anopheles</taxon>
    </lineage>
</organism>
<accession>A0A182HT19</accession>
<dbReference type="CDD" id="cd19941">
    <property type="entry name" value="TIL"/>
    <property type="match status" value="1"/>
</dbReference>
<dbReference type="PANTHER" id="PTHR23259:SF69">
    <property type="entry name" value="GEO11767P1-RELATED"/>
    <property type="match status" value="1"/>
</dbReference>
<name>A0A182HT19_ANOAR</name>
<dbReference type="Proteomes" id="UP000075840">
    <property type="component" value="Unassembled WGS sequence"/>
</dbReference>
<dbReference type="KEGG" id="aara:120894946"/>
<keyword evidence="2" id="KW-1015">Disulfide bond</keyword>
<reference evidence="3" key="1">
    <citation type="submission" date="2022-08" db="UniProtKB">
        <authorList>
            <consortium name="EnsemblMetazoa"/>
        </authorList>
    </citation>
    <scope>IDENTIFICATION</scope>
    <source>
        <strain evidence="3">Dongola</strain>
    </source>
</reference>
<dbReference type="RefSeq" id="XP_040153792.1">
    <property type="nucleotide sequence ID" value="XM_040297858.1"/>
</dbReference>
<dbReference type="PANTHER" id="PTHR23259">
    <property type="entry name" value="RIDDLE"/>
    <property type="match status" value="1"/>
</dbReference>
<evidence type="ECO:0000256" key="1">
    <source>
        <dbReference type="ARBA" id="ARBA00022690"/>
    </source>
</evidence>
<keyword evidence="4" id="KW-1185">Reference proteome</keyword>
<dbReference type="InterPro" id="IPR036084">
    <property type="entry name" value="Ser_inhib-like_sf"/>
</dbReference>
<evidence type="ECO:0000313" key="4">
    <source>
        <dbReference type="Proteomes" id="UP000075840"/>
    </source>
</evidence>
<protein>
    <submittedName>
        <fullName evidence="3">Uncharacterized protein</fullName>
    </submittedName>
</protein>
<dbReference type="EMBL" id="APCN01000397">
    <property type="status" value="NOT_ANNOTATED_CDS"/>
    <property type="molecule type" value="Genomic_DNA"/>
</dbReference>
<dbReference type="InterPro" id="IPR002919">
    <property type="entry name" value="TIL_dom"/>
</dbReference>
<dbReference type="GO" id="GO:0030414">
    <property type="term" value="F:peptidase inhibitor activity"/>
    <property type="evidence" value="ECO:0007669"/>
    <property type="project" value="UniProtKB-KW"/>
</dbReference>
<dbReference type="GeneID" id="120894946"/>
<evidence type="ECO:0000313" key="3">
    <source>
        <dbReference type="EnsemblMetazoa" id="AARA004424-PA"/>
    </source>
</evidence>
<dbReference type="EnsemblMetazoa" id="AARA004424-RA">
    <property type="protein sequence ID" value="AARA004424-PA"/>
    <property type="gene ID" value="AARA004424"/>
</dbReference>
<keyword evidence="1" id="KW-0646">Protease inhibitor</keyword>
<dbReference type="AlphaFoldDB" id="A0A182HT19"/>
<proteinExistence type="predicted"/>
<dbReference type="VEuPathDB" id="VectorBase:AARA004424"/>